<comment type="subcellular location">
    <subcellularLocation>
        <location evidence="1">Cell membrane</location>
    </subcellularLocation>
</comment>
<dbReference type="GO" id="GO:0005886">
    <property type="term" value="C:plasma membrane"/>
    <property type="evidence" value="ECO:0007669"/>
    <property type="project" value="UniProtKB-SubCell"/>
</dbReference>
<evidence type="ECO:0000313" key="10">
    <source>
        <dbReference type="EMBL" id="KOY15536.1"/>
    </source>
</evidence>
<feature type="domain" description="Methyl-accepting transducer" evidence="8">
    <location>
        <begin position="279"/>
        <end position="515"/>
    </location>
</feature>
<dbReference type="SUPFAM" id="SSF58104">
    <property type="entry name" value="Methyl-accepting chemotaxis protein (MCP) signaling domain"/>
    <property type="match status" value="1"/>
</dbReference>
<organism evidence="10 11">
    <name type="scientific">Paenibacillus xylanivorans</name>
    <dbReference type="NCBI Taxonomy" id="1705561"/>
    <lineage>
        <taxon>Bacteria</taxon>
        <taxon>Bacillati</taxon>
        <taxon>Bacillota</taxon>
        <taxon>Bacilli</taxon>
        <taxon>Bacillales</taxon>
        <taxon>Paenibacillaceae</taxon>
        <taxon>Paenibacillus</taxon>
    </lineage>
</organism>
<dbReference type="PROSITE" id="PS50111">
    <property type="entry name" value="CHEMOTAXIS_TRANSDUC_2"/>
    <property type="match status" value="1"/>
</dbReference>
<keyword evidence="7" id="KW-1133">Transmembrane helix</keyword>
<evidence type="ECO:0000256" key="7">
    <source>
        <dbReference type="SAM" id="Phobius"/>
    </source>
</evidence>
<evidence type="ECO:0000256" key="3">
    <source>
        <dbReference type="ARBA" id="ARBA00023136"/>
    </source>
</evidence>
<dbReference type="Pfam" id="PF00672">
    <property type="entry name" value="HAMP"/>
    <property type="match status" value="1"/>
</dbReference>
<dbReference type="InterPro" id="IPR003660">
    <property type="entry name" value="HAMP_dom"/>
</dbReference>
<feature type="domain" description="HAMP" evidence="9">
    <location>
        <begin position="208"/>
        <end position="260"/>
    </location>
</feature>
<proteinExistence type="inferred from homology"/>
<evidence type="ECO:0000313" key="11">
    <source>
        <dbReference type="Proteomes" id="UP000037688"/>
    </source>
</evidence>
<evidence type="ECO:0000259" key="9">
    <source>
        <dbReference type="PROSITE" id="PS50885"/>
    </source>
</evidence>
<dbReference type="EMBL" id="LITU01000060">
    <property type="protein sequence ID" value="KOY15536.1"/>
    <property type="molecule type" value="Genomic_DNA"/>
</dbReference>
<evidence type="ECO:0000256" key="4">
    <source>
        <dbReference type="ARBA" id="ARBA00023224"/>
    </source>
</evidence>
<evidence type="ECO:0000256" key="2">
    <source>
        <dbReference type="ARBA" id="ARBA00022475"/>
    </source>
</evidence>
<reference evidence="10 11" key="1">
    <citation type="submission" date="2015-08" db="EMBL/GenBank/DDBJ databases">
        <title>Draft genome sequence of cellulolytic and xylanolytic Paenibacillus sp. A59, isolated from a decaying forest soil from Patagonia, Argentina.</title>
        <authorList>
            <person name="Ghio S."/>
            <person name="Caceres A.M."/>
            <person name="Talia P."/>
            <person name="Grasso D."/>
            <person name="Campos E."/>
        </authorList>
    </citation>
    <scope>NUCLEOTIDE SEQUENCE [LARGE SCALE GENOMIC DNA]</scope>
    <source>
        <strain evidence="10 11">A59</strain>
    </source>
</reference>
<dbReference type="PROSITE" id="PS50885">
    <property type="entry name" value="HAMP"/>
    <property type="match status" value="1"/>
</dbReference>
<feature type="transmembrane region" description="Helical" evidence="7">
    <location>
        <begin position="184"/>
        <end position="202"/>
    </location>
</feature>
<gene>
    <name evidence="10" type="ORF">AMS66_15975</name>
</gene>
<keyword evidence="4 6" id="KW-0807">Transducer</keyword>
<dbReference type="Pfam" id="PF00015">
    <property type="entry name" value="MCPsignal"/>
    <property type="match status" value="1"/>
</dbReference>
<name>A0A0M9BP93_9BACL</name>
<accession>A0A0M9BP93</accession>
<keyword evidence="2" id="KW-1003">Cell membrane</keyword>
<dbReference type="GO" id="GO:0007165">
    <property type="term" value="P:signal transduction"/>
    <property type="evidence" value="ECO:0007669"/>
    <property type="project" value="UniProtKB-KW"/>
</dbReference>
<sequence length="566" mass="61026">MFRNRTVAGKIRGTLFLVLLVASLLFSISFYAVSMNIMQSYVLPQFDKVLSTSIQDIYKNTSASKILQVQSGGASSDGAALTVESYLAGKAKEHNLDAAYVVAIQDGKATVVIANTSSGMKAGDEVKVEAAMNEATEKKEMEISNVYADSFGVHKAAFIPIAGSNMIMAVSMDAQFIQDKIAQIFWLCLGITALVFVLGWLISTSMIKRVTKPIIKLVQHSKQISQGDLTAELQIKGKDEIAQLASSFQTMTHNLKEMISRALSTSNEVVEGSNDLLKRVESMSGMVKDSSRSAESAEKGSVSIASSAAENARAMEEITQGIMHIASSSAEVSEQIGDAANEAVNGNRLAQDAIQQMERVGQTASESLRYVETMNERSIAIGTIVQSIFEITKQINMLSLNASIEAARAGEHGRGFAVVAGEVRKLAEQSKTATEEISDYLGTIREDAERSVDAMNRVTQEIGSGTHVVQQAGSAFQQLNELIQNVNLTIQTVSASTQQVSAGAEEVSASVEETAQITSKSRQSMQQIASTADLQLNEMDSHSNTVRHLHEQAVELQSAMKNFKIN</sequence>
<dbReference type="Gene3D" id="6.10.340.10">
    <property type="match status" value="1"/>
</dbReference>
<dbReference type="PANTHER" id="PTHR32089">
    <property type="entry name" value="METHYL-ACCEPTING CHEMOTAXIS PROTEIN MCPB"/>
    <property type="match status" value="1"/>
</dbReference>
<dbReference type="AlphaFoldDB" id="A0A0M9BP93"/>
<dbReference type="CDD" id="cd11386">
    <property type="entry name" value="MCP_signal"/>
    <property type="match status" value="1"/>
</dbReference>
<dbReference type="InterPro" id="IPR004089">
    <property type="entry name" value="MCPsignal_dom"/>
</dbReference>
<evidence type="ECO:0000256" key="6">
    <source>
        <dbReference type="PROSITE-ProRule" id="PRU00284"/>
    </source>
</evidence>
<dbReference type="SMART" id="SM00304">
    <property type="entry name" value="HAMP"/>
    <property type="match status" value="1"/>
</dbReference>
<comment type="caution">
    <text evidence="10">The sequence shown here is derived from an EMBL/GenBank/DDBJ whole genome shotgun (WGS) entry which is preliminary data.</text>
</comment>
<keyword evidence="11" id="KW-1185">Reference proteome</keyword>
<dbReference type="OrthoDB" id="369835at2"/>
<dbReference type="Proteomes" id="UP000037688">
    <property type="component" value="Unassembled WGS sequence"/>
</dbReference>
<keyword evidence="3 7" id="KW-0472">Membrane</keyword>
<evidence type="ECO:0000256" key="1">
    <source>
        <dbReference type="ARBA" id="ARBA00004236"/>
    </source>
</evidence>
<evidence type="ECO:0000256" key="5">
    <source>
        <dbReference type="ARBA" id="ARBA00029447"/>
    </source>
</evidence>
<comment type="similarity">
    <text evidence="5">Belongs to the methyl-accepting chemotaxis (MCP) protein family.</text>
</comment>
<keyword evidence="7" id="KW-0812">Transmembrane</keyword>
<protein>
    <submittedName>
        <fullName evidence="10">Chemotaxis protein</fullName>
    </submittedName>
</protein>
<dbReference type="PATRIC" id="fig|1705561.3.peg.3261"/>
<dbReference type="SMART" id="SM00283">
    <property type="entry name" value="MA"/>
    <property type="match status" value="1"/>
</dbReference>
<dbReference type="RefSeq" id="WP_053781748.1">
    <property type="nucleotide sequence ID" value="NZ_LITU01000060.1"/>
</dbReference>
<evidence type="ECO:0000259" key="8">
    <source>
        <dbReference type="PROSITE" id="PS50111"/>
    </source>
</evidence>
<dbReference type="PANTHER" id="PTHR32089:SF112">
    <property type="entry name" value="LYSOZYME-LIKE PROTEIN-RELATED"/>
    <property type="match status" value="1"/>
</dbReference>
<dbReference type="Gene3D" id="1.10.287.950">
    <property type="entry name" value="Methyl-accepting chemotaxis protein"/>
    <property type="match status" value="1"/>
</dbReference>
<dbReference type="CDD" id="cd06225">
    <property type="entry name" value="HAMP"/>
    <property type="match status" value="1"/>
</dbReference>